<comment type="function">
    <text evidence="5">Involved in rRNA-processing and ribosome biogenesis.</text>
</comment>
<keyword evidence="4" id="KW-0539">Nucleus</keyword>
<feature type="compositionally biased region" description="Basic residues" evidence="8">
    <location>
        <begin position="188"/>
        <end position="198"/>
    </location>
</feature>
<comment type="caution">
    <text evidence="9">The sequence shown here is derived from an EMBL/GenBank/DDBJ whole genome shotgun (WGS) entry which is preliminary data.</text>
</comment>
<reference evidence="9" key="1">
    <citation type="submission" date="2019-08" db="EMBL/GenBank/DDBJ databases">
        <title>The improved chromosome-level genome for the pearl oyster Pinctada fucata martensii using PacBio sequencing and Hi-C.</title>
        <authorList>
            <person name="Zheng Z."/>
        </authorList>
    </citation>
    <scope>NUCLEOTIDE SEQUENCE</scope>
    <source>
        <strain evidence="9">ZZ-2019</strain>
        <tissue evidence="9">Adductor muscle</tissue>
    </source>
</reference>
<evidence type="ECO:0000256" key="7">
    <source>
        <dbReference type="ARBA" id="ARBA00071400"/>
    </source>
</evidence>
<comment type="similarity">
    <text evidence="6">Belongs to the UTP23/FCF1 family. UTP23 subfamily.</text>
</comment>
<dbReference type="InterPro" id="IPR006984">
    <property type="entry name" value="Fcf1/UTP23"/>
</dbReference>
<comment type="subcellular location">
    <subcellularLocation>
        <location evidence="1">Nucleus</location>
        <location evidence="1">Nucleolus</location>
    </subcellularLocation>
</comment>
<dbReference type="EMBL" id="VSWD01000010">
    <property type="protein sequence ID" value="KAK3090967.1"/>
    <property type="molecule type" value="Genomic_DNA"/>
</dbReference>
<dbReference type="Pfam" id="PF04900">
    <property type="entry name" value="Fcf1"/>
    <property type="match status" value="1"/>
</dbReference>
<dbReference type="SUPFAM" id="SSF88723">
    <property type="entry name" value="PIN domain-like"/>
    <property type="match status" value="1"/>
</dbReference>
<dbReference type="GO" id="GO:0006364">
    <property type="term" value="P:rRNA processing"/>
    <property type="evidence" value="ECO:0007669"/>
    <property type="project" value="UniProtKB-KW"/>
</dbReference>
<evidence type="ECO:0000313" key="10">
    <source>
        <dbReference type="Proteomes" id="UP001186944"/>
    </source>
</evidence>
<dbReference type="GO" id="GO:0032040">
    <property type="term" value="C:small-subunit processome"/>
    <property type="evidence" value="ECO:0007669"/>
    <property type="project" value="InterPro"/>
</dbReference>
<sequence>MKVKRYKHIKKTLNFYKNNFGLTSPYQVLVDGTFCKAALKDKINISEQLPKYLQAEVKLSTTDCAKRECEAFGSLLYGPLKVLQQFQVTKCGHKKPVSGAAECLRRTARKRPVIIIGTQDSTLKEELRGVPGQPLLFIAHNAITMETPAGTSKDSATSQADQRIHPTEHAKSVLDKLKIETFGEQPVPKKKKKKHKGKNPLSCLKSKKKRQIPKVLDGSVKKRRRKKKIKLVGIPKEMN</sequence>
<evidence type="ECO:0000256" key="8">
    <source>
        <dbReference type="SAM" id="MobiDB-lite"/>
    </source>
</evidence>
<evidence type="ECO:0000256" key="1">
    <source>
        <dbReference type="ARBA" id="ARBA00004604"/>
    </source>
</evidence>
<evidence type="ECO:0000313" key="9">
    <source>
        <dbReference type="EMBL" id="KAK3090967.1"/>
    </source>
</evidence>
<dbReference type="FunFam" id="3.40.50.1010:FF:000006">
    <property type="entry name" value="rRNA-processing protein UTP23 homolog"/>
    <property type="match status" value="1"/>
</dbReference>
<dbReference type="InterPro" id="IPR029060">
    <property type="entry name" value="PIN-like_dom_sf"/>
</dbReference>
<accession>A0AA88XV92</accession>
<evidence type="ECO:0000256" key="4">
    <source>
        <dbReference type="ARBA" id="ARBA00023242"/>
    </source>
</evidence>
<gene>
    <name evidence="9" type="ORF">FSP39_016102</name>
</gene>
<dbReference type="Gene3D" id="3.40.50.1010">
    <property type="entry name" value="5'-nuclease"/>
    <property type="match status" value="1"/>
</dbReference>
<evidence type="ECO:0000256" key="3">
    <source>
        <dbReference type="ARBA" id="ARBA00022552"/>
    </source>
</evidence>
<evidence type="ECO:0000256" key="6">
    <source>
        <dbReference type="ARBA" id="ARBA00038503"/>
    </source>
</evidence>
<evidence type="ECO:0000256" key="2">
    <source>
        <dbReference type="ARBA" id="ARBA00022517"/>
    </source>
</evidence>
<proteinExistence type="inferred from homology"/>
<keyword evidence="2" id="KW-0690">Ribosome biogenesis</keyword>
<dbReference type="Proteomes" id="UP001186944">
    <property type="component" value="Unassembled WGS sequence"/>
</dbReference>
<organism evidence="9 10">
    <name type="scientific">Pinctada imbricata</name>
    <name type="common">Atlantic pearl-oyster</name>
    <name type="synonym">Pinctada martensii</name>
    <dbReference type="NCBI Taxonomy" id="66713"/>
    <lineage>
        <taxon>Eukaryota</taxon>
        <taxon>Metazoa</taxon>
        <taxon>Spiralia</taxon>
        <taxon>Lophotrochozoa</taxon>
        <taxon>Mollusca</taxon>
        <taxon>Bivalvia</taxon>
        <taxon>Autobranchia</taxon>
        <taxon>Pteriomorphia</taxon>
        <taxon>Pterioida</taxon>
        <taxon>Pterioidea</taxon>
        <taxon>Pteriidae</taxon>
        <taxon>Pinctada</taxon>
    </lineage>
</organism>
<dbReference type="PANTHER" id="PTHR12416">
    <property type="entry name" value="RRNA-PROCESSING PROTEIN UTP23 HOMOLOG"/>
    <property type="match status" value="1"/>
</dbReference>
<name>A0AA88XV92_PINIB</name>
<feature type="region of interest" description="Disordered" evidence="8">
    <location>
        <begin position="181"/>
        <end position="214"/>
    </location>
</feature>
<protein>
    <recommendedName>
        <fullName evidence="7">rRNA-processing protein UTP23 homolog</fullName>
    </recommendedName>
</protein>
<keyword evidence="3" id="KW-0698">rRNA processing</keyword>
<dbReference type="AlphaFoldDB" id="A0AA88XV92"/>
<dbReference type="CDD" id="cd09866">
    <property type="entry name" value="PIN_Fcf1-Utp23-H"/>
    <property type="match status" value="1"/>
</dbReference>
<keyword evidence="10" id="KW-1185">Reference proteome</keyword>
<evidence type="ECO:0000256" key="5">
    <source>
        <dbReference type="ARBA" id="ARBA00037300"/>
    </source>
</evidence>